<dbReference type="Pfam" id="PF13424">
    <property type="entry name" value="TPR_12"/>
    <property type="match status" value="1"/>
</dbReference>
<feature type="region of interest" description="Disordered" evidence="3">
    <location>
        <begin position="609"/>
        <end position="674"/>
    </location>
</feature>
<feature type="compositionally biased region" description="Low complexity" evidence="3">
    <location>
        <begin position="658"/>
        <end position="674"/>
    </location>
</feature>
<feature type="compositionally biased region" description="Polar residues" evidence="3">
    <location>
        <begin position="630"/>
        <end position="639"/>
    </location>
</feature>
<dbReference type="PANTHER" id="PTHR45641:SF14">
    <property type="entry name" value="TETRATRICOPEPTIDE REPEAT PROTEIN (AFU_ORTHOLOGUE AFUA_6G03870)"/>
    <property type="match status" value="1"/>
</dbReference>
<feature type="region of interest" description="Disordered" evidence="3">
    <location>
        <begin position="98"/>
        <end position="119"/>
    </location>
</feature>
<keyword evidence="5" id="KW-1185">Reference proteome</keyword>
<accession>Q5AYK6</accession>
<reference evidence="5" key="2">
    <citation type="journal article" date="2009" name="Fungal Genet. Biol.">
        <title>The 2008 update of the Aspergillus nidulans genome annotation: a community effort.</title>
        <authorList>
            <person name="Wortman J.R."/>
            <person name="Gilsenan J.M."/>
            <person name="Joardar V."/>
            <person name="Deegan J."/>
            <person name="Clutterbuck J."/>
            <person name="Andersen M.R."/>
            <person name="Archer D."/>
            <person name="Bencina M."/>
            <person name="Braus G."/>
            <person name="Coutinho P."/>
            <person name="von Dohren H."/>
            <person name="Doonan J."/>
            <person name="Driessen A.J."/>
            <person name="Durek P."/>
            <person name="Espeso E."/>
            <person name="Fekete E."/>
            <person name="Flipphi M."/>
            <person name="Estrada C.G."/>
            <person name="Geysens S."/>
            <person name="Goldman G."/>
            <person name="de Groot P.W."/>
            <person name="Hansen K."/>
            <person name="Harris S.D."/>
            <person name="Heinekamp T."/>
            <person name="Helmstaedt K."/>
            <person name="Henrissat B."/>
            <person name="Hofmann G."/>
            <person name="Homan T."/>
            <person name="Horio T."/>
            <person name="Horiuchi H."/>
            <person name="James S."/>
            <person name="Jones M."/>
            <person name="Karaffa L."/>
            <person name="Karanyi Z."/>
            <person name="Kato M."/>
            <person name="Keller N."/>
            <person name="Kelly D.E."/>
            <person name="Kiel J.A."/>
            <person name="Kim J.M."/>
            <person name="van der Klei I.J."/>
            <person name="Klis F.M."/>
            <person name="Kovalchuk A."/>
            <person name="Krasevec N."/>
            <person name="Kubicek C.P."/>
            <person name="Liu B."/>
            <person name="Maccabe A."/>
            <person name="Meyer V."/>
            <person name="Mirabito P."/>
            <person name="Miskei M."/>
            <person name="Mos M."/>
            <person name="Mullins J."/>
            <person name="Nelson D.R."/>
            <person name="Nielsen J."/>
            <person name="Oakley B.R."/>
            <person name="Osmani S.A."/>
            <person name="Pakula T."/>
            <person name="Paszewski A."/>
            <person name="Paulsen I."/>
            <person name="Pilsyk S."/>
            <person name="Pocsi I."/>
            <person name="Punt P.J."/>
            <person name="Ram A.F."/>
            <person name="Ren Q."/>
            <person name="Robellet X."/>
            <person name="Robson G."/>
            <person name="Seiboth B."/>
            <person name="van Solingen P."/>
            <person name="Specht T."/>
            <person name="Sun J."/>
            <person name="Taheri-Talesh N."/>
            <person name="Takeshita N."/>
            <person name="Ussery D."/>
            <person name="vanKuyk P.A."/>
            <person name="Visser H."/>
            <person name="van de Vondervoort P.J."/>
            <person name="de Vries R.P."/>
            <person name="Walton J."/>
            <person name="Xiang X."/>
            <person name="Xiong Y."/>
            <person name="Zeng A.P."/>
            <person name="Brandt B.W."/>
            <person name="Cornell M.J."/>
            <person name="van den Hondel C.A."/>
            <person name="Visser J."/>
            <person name="Oliver S.G."/>
            <person name="Turner G."/>
        </authorList>
    </citation>
    <scope>GENOME REANNOTATION</scope>
    <source>
        <strain evidence="5">FGSC A4 / ATCC 38163 / CBS 112.46 / NRRL 194 / M139</strain>
    </source>
</reference>
<evidence type="ECO:0000313" key="4">
    <source>
        <dbReference type="EMBL" id="CBF71121.1"/>
    </source>
</evidence>
<reference evidence="5" key="1">
    <citation type="journal article" date="2005" name="Nature">
        <title>Sequencing of Aspergillus nidulans and comparative analysis with A. fumigatus and A. oryzae.</title>
        <authorList>
            <person name="Galagan J.E."/>
            <person name="Calvo S.E."/>
            <person name="Cuomo C."/>
            <person name="Ma L.J."/>
            <person name="Wortman J.R."/>
            <person name="Batzoglou S."/>
            <person name="Lee S.I."/>
            <person name="Basturkmen M."/>
            <person name="Spevak C.C."/>
            <person name="Clutterbuck J."/>
            <person name="Kapitonov V."/>
            <person name="Jurka J."/>
            <person name="Scazzocchio C."/>
            <person name="Farman M."/>
            <person name="Butler J."/>
            <person name="Purcell S."/>
            <person name="Harris S."/>
            <person name="Braus G.H."/>
            <person name="Draht O."/>
            <person name="Busch S."/>
            <person name="D'Enfert C."/>
            <person name="Bouchier C."/>
            <person name="Goldman G.H."/>
            <person name="Bell-Pedersen D."/>
            <person name="Griffiths-Jones S."/>
            <person name="Doonan J.H."/>
            <person name="Yu J."/>
            <person name="Vienken K."/>
            <person name="Pain A."/>
            <person name="Freitag M."/>
            <person name="Selker E.U."/>
            <person name="Archer D.B."/>
            <person name="Penalva M.A."/>
            <person name="Oakley B.R."/>
            <person name="Momany M."/>
            <person name="Tanaka T."/>
            <person name="Kumagai T."/>
            <person name="Asai K."/>
            <person name="Machida M."/>
            <person name="Nierman W.C."/>
            <person name="Denning D.W."/>
            <person name="Caddick M."/>
            <person name="Hynes M."/>
            <person name="Paoletti M."/>
            <person name="Fischer R."/>
            <person name="Miller B."/>
            <person name="Dyer P."/>
            <person name="Sachs M.S."/>
            <person name="Osmani S.A."/>
            <person name="Birren B.W."/>
        </authorList>
    </citation>
    <scope>NUCLEOTIDE SEQUENCE [LARGE SCALE GENOMIC DNA]</scope>
    <source>
        <strain evidence="5">FGSC A4 / ATCC 38163 / CBS 112.46 / NRRL 194 / M139</strain>
    </source>
</reference>
<dbReference type="OMA" id="SEACYLE"/>
<sequence>MYPVHAPNGVYQSLPAGEMGLSDATFCSSGLGDGAMIEPEKPALCEDENRHEASDLDNSDGALIDSRNVDYEIPRSSKRQSFFQKLFGRKVPLNSRATATARDSTLSTDESQNNSSSTVQDTDYIALLRGTQNVFVHMQYISGGAIVHDVSGRQRILQVDEVAKLFLQIKNELSSTAVWSRALTTRLRGEALLKQGNAQGAIIELHDTMKLLADTPGLDIEKQTRASILHSMGKAYQALDIPAEAEACYLESLGLYKRVLGRDHPKNFSVLHDLGSLCEKDGYATEAAALYERSFAGRLRTLGHNAPETLCSMQRLASLKVLLGDLESALLLLEKAVPALDTVFGIQNATTLNAMNKLSSLYQKLGLENESRIICSRTIPHCRAVFGLSAQITRDAVLRYIQSSDNFDFPPDIQDIIDSYKRSRDVDCLRVIHRLGRSYMDAGLNRDAAALFETLVEDFLAVKGPEAAETFDALSALCVSREHLDSVDKAMLAYRQLVHMAKRTQDGHQSRKRIAYAEKRICELNRRRETLEAERREWGLKEPGPCQRCGALTRMFCSTTPAQSSAIFPTDPRNFATFRMKLNTKVNTVVLFSLDSDVEYAVVANNSLPRTAVGGPEAAAEQSKGRISFSRPTTSSRRNVSMAGAGNAVPSQTTISAQKPEVPQSQEQQQQHQQEIIWQTPQTQDSISYTPIPNPKLNQHQPMTENVTRNQAPEEKYLLVKPGKEMHKSLLDKRLSVRASSFPSPPSFSPSVDPIESQSYTPSKELIEYAQGLLLTGYLGEAFMYVIEWVWRCWGHICRDKLIA</sequence>
<evidence type="ECO:0000256" key="3">
    <source>
        <dbReference type="SAM" id="MobiDB-lite"/>
    </source>
</evidence>
<dbReference type="GeneID" id="2870593"/>
<dbReference type="Proteomes" id="UP000000560">
    <property type="component" value="Chromosome I"/>
</dbReference>
<evidence type="ECO:0000256" key="1">
    <source>
        <dbReference type="ARBA" id="ARBA00022737"/>
    </source>
</evidence>
<dbReference type="RefSeq" id="XP_664228.1">
    <property type="nucleotide sequence ID" value="XM_659136.1"/>
</dbReference>
<dbReference type="InParanoid" id="Q5AYK6"/>
<dbReference type="InterPro" id="IPR011990">
    <property type="entry name" value="TPR-like_helical_dom_sf"/>
</dbReference>
<organism evidence="4 5">
    <name type="scientific">Emericella nidulans (strain FGSC A4 / ATCC 38163 / CBS 112.46 / NRRL 194 / M139)</name>
    <name type="common">Aspergillus nidulans</name>
    <dbReference type="NCBI Taxonomy" id="227321"/>
    <lineage>
        <taxon>Eukaryota</taxon>
        <taxon>Fungi</taxon>
        <taxon>Dikarya</taxon>
        <taxon>Ascomycota</taxon>
        <taxon>Pezizomycotina</taxon>
        <taxon>Eurotiomycetes</taxon>
        <taxon>Eurotiomycetidae</taxon>
        <taxon>Eurotiales</taxon>
        <taxon>Aspergillaceae</taxon>
        <taxon>Aspergillus</taxon>
        <taxon>Aspergillus subgen. Nidulantes</taxon>
    </lineage>
</organism>
<evidence type="ECO:0000313" key="5">
    <source>
        <dbReference type="Proteomes" id="UP000000560"/>
    </source>
</evidence>
<evidence type="ECO:0000256" key="2">
    <source>
        <dbReference type="ARBA" id="ARBA00022803"/>
    </source>
</evidence>
<protein>
    <submittedName>
        <fullName evidence="4">Tetratricopeptide repeat protein (AFU_orthologue AFUA_6G03870)</fullName>
    </submittedName>
</protein>
<dbReference type="OrthoDB" id="5086500at2759"/>
<dbReference type="HOGENOM" id="CLU_012796_0_0_1"/>
<dbReference type="AlphaFoldDB" id="Q5AYK6"/>
<proteinExistence type="predicted"/>
<dbReference type="SUPFAM" id="SSF48452">
    <property type="entry name" value="TPR-like"/>
    <property type="match status" value="1"/>
</dbReference>
<dbReference type="eggNOG" id="ENOG502S5JJ">
    <property type="taxonomic scope" value="Eukaryota"/>
</dbReference>
<dbReference type="Gene3D" id="1.25.40.10">
    <property type="entry name" value="Tetratricopeptide repeat domain"/>
    <property type="match status" value="2"/>
</dbReference>
<keyword evidence="2" id="KW-0802">TPR repeat</keyword>
<name>Q5AYK6_EMENI</name>
<gene>
    <name evidence="4" type="ORF">ANIA_06624</name>
</gene>
<accession>C8V162</accession>
<dbReference type="STRING" id="227321.Q5AYK6"/>
<dbReference type="KEGG" id="ani:ANIA_06624"/>
<dbReference type="PANTHER" id="PTHR45641">
    <property type="entry name" value="TETRATRICOPEPTIDE REPEAT PROTEIN (AFU_ORTHOLOGUE AFUA_6G03870)"/>
    <property type="match status" value="1"/>
</dbReference>
<keyword evidence="1" id="KW-0677">Repeat</keyword>
<dbReference type="EMBL" id="BN001301">
    <property type="protein sequence ID" value="CBF71121.1"/>
    <property type="molecule type" value="Genomic_DNA"/>
</dbReference>